<evidence type="ECO:0000256" key="4">
    <source>
        <dbReference type="ARBA" id="ARBA00022729"/>
    </source>
</evidence>
<evidence type="ECO:0000256" key="3">
    <source>
        <dbReference type="ARBA" id="ARBA00022448"/>
    </source>
</evidence>
<dbReference type="AlphaFoldDB" id="A0A328BX74"/>
<organism evidence="5 6">
    <name type="scientific">Hymenobacter edaphi</name>
    <dbReference type="NCBI Taxonomy" id="2211146"/>
    <lineage>
        <taxon>Bacteria</taxon>
        <taxon>Pseudomonadati</taxon>
        <taxon>Bacteroidota</taxon>
        <taxon>Cytophagia</taxon>
        <taxon>Cytophagales</taxon>
        <taxon>Hymenobacteraceae</taxon>
        <taxon>Hymenobacter</taxon>
    </lineage>
</organism>
<dbReference type="GO" id="GO:0042597">
    <property type="term" value="C:periplasmic space"/>
    <property type="evidence" value="ECO:0007669"/>
    <property type="project" value="UniProtKB-SubCell"/>
</dbReference>
<reference evidence="6" key="1">
    <citation type="submission" date="2018-05" db="EMBL/GenBank/DDBJ databases">
        <authorList>
            <person name="Nie L."/>
        </authorList>
    </citation>
    <scope>NUCLEOTIDE SEQUENCE [LARGE SCALE GENOMIC DNA]</scope>
    <source>
        <strain evidence="6">NL</strain>
    </source>
</reference>
<name>A0A328BX74_9BACT</name>
<dbReference type="PANTHER" id="PTHR43649">
    <property type="entry name" value="ARABINOSE-BINDING PROTEIN-RELATED"/>
    <property type="match status" value="1"/>
</dbReference>
<evidence type="ECO:0000313" key="6">
    <source>
        <dbReference type="Proteomes" id="UP000248553"/>
    </source>
</evidence>
<gene>
    <name evidence="5" type="ORF">DLM85_07500</name>
</gene>
<keyword evidence="4" id="KW-0732">Signal</keyword>
<dbReference type="Gene3D" id="3.40.190.10">
    <property type="entry name" value="Periplasmic binding protein-like II"/>
    <property type="match status" value="2"/>
</dbReference>
<keyword evidence="3" id="KW-0813">Transport</keyword>
<proteinExistence type="inferred from homology"/>
<dbReference type="EMBL" id="QHKM01000001">
    <property type="protein sequence ID" value="RAK70666.1"/>
    <property type="molecule type" value="Genomic_DNA"/>
</dbReference>
<dbReference type="OrthoDB" id="9770625at2"/>
<evidence type="ECO:0000256" key="2">
    <source>
        <dbReference type="ARBA" id="ARBA00008520"/>
    </source>
</evidence>
<keyword evidence="6" id="KW-1185">Reference proteome</keyword>
<accession>A0A328BX74</accession>
<sequence>MTEPQPFRVAVRKFAPFEAHMQKLWAAYCAHSGCTLPAEFVPLDLHPLHQSLLTDKGLQNGAWDLAHINTDWLPEAQAAGALLDLTPLIQQNPPADFPDGWSPSLLGMQEFGDTTLGLPFHDGPECLIYRKDLFDSPAEQAAFQQLHGRPLLPPATWGELQQVARFFHRPEQNLYGFVAAGYPDGHNTVFDFCLHLWTRGGQLHDGQGRLQIDSEAARAGLSFYRQLLRDPAAIHPQSMQYESVQAGQAFARGEAALMINWFGFAAVCEVDDACPVRGKVDITAVPRGENTVGSSASLNVYWLYAIGAGSRHQQVAYDFIRFAVSPENDKRLTLEGGIGCRLSTWHDADINARVPYYHKLAELHEKAETLPQKANWAQLAAVIDEVVLRALNTEEPVAELLAAAQLKINALDNPPHHV</sequence>
<dbReference type="RefSeq" id="WP_111477416.1">
    <property type="nucleotide sequence ID" value="NZ_QHKM01000001.1"/>
</dbReference>
<protein>
    <submittedName>
        <fullName evidence="5">Sugar ABC transporter substrate-binding protein</fullName>
    </submittedName>
</protein>
<dbReference type="PANTHER" id="PTHR43649:SF34">
    <property type="entry name" value="ABC TRANSPORTER PERIPLASMIC-BINDING PROTEIN YCJN-RELATED"/>
    <property type="match status" value="1"/>
</dbReference>
<dbReference type="Pfam" id="PF01547">
    <property type="entry name" value="SBP_bac_1"/>
    <property type="match status" value="1"/>
</dbReference>
<comment type="caution">
    <text evidence="5">The sequence shown here is derived from an EMBL/GenBank/DDBJ whole genome shotgun (WGS) entry which is preliminary data.</text>
</comment>
<dbReference type="InterPro" id="IPR050490">
    <property type="entry name" value="Bact_solute-bd_prot1"/>
</dbReference>
<comment type="subcellular location">
    <subcellularLocation>
        <location evidence="1">Periplasm</location>
    </subcellularLocation>
</comment>
<dbReference type="InterPro" id="IPR006059">
    <property type="entry name" value="SBP"/>
</dbReference>
<dbReference type="Proteomes" id="UP000248553">
    <property type="component" value="Unassembled WGS sequence"/>
</dbReference>
<evidence type="ECO:0000313" key="5">
    <source>
        <dbReference type="EMBL" id="RAK70666.1"/>
    </source>
</evidence>
<comment type="similarity">
    <text evidence="2">Belongs to the bacterial solute-binding protein 1 family.</text>
</comment>
<dbReference type="SUPFAM" id="SSF53850">
    <property type="entry name" value="Periplasmic binding protein-like II"/>
    <property type="match status" value="1"/>
</dbReference>
<evidence type="ECO:0000256" key="1">
    <source>
        <dbReference type="ARBA" id="ARBA00004418"/>
    </source>
</evidence>